<dbReference type="Proteomes" id="UP000321726">
    <property type="component" value="Unassembled WGS sequence"/>
</dbReference>
<dbReference type="OrthoDB" id="9782675at2"/>
<dbReference type="PANTHER" id="PTHR48080">
    <property type="entry name" value="D-GALACTONATE DEHYDRATASE-RELATED"/>
    <property type="match status" value="1"/>
</dbReference>
<dbReference type="Pfam" id="PF02746">
    <property type="entry name" value="MR_MLE_N"/>
    <property type="match status" value="1"/>
</dbReference>
<dbReference type="Gene3D" id="3.30.390.10">
    <property type="entry name" value="Enolase-like, N-terminal domain"/>
    <property type="match status" value="1"/>
</dbReference>
<name>A0A1M7FCK1_9GAMM</name>
<dbReference type="InterPro" id="IPR013342">
    <property type="entry name" value="Mandelate_racemase_C"/>
</dbReference>
<dbReference type="Proteomes" id="UP000184123">
    <property type="component" value="Unassembled WGS sequence"/>
</dbReference>
<dbReference type="GO" id="GO:0016829">
    <property type="term" value="F:lyase activity"/>
    <property type="evidence" value="ECO:0007669"/>
    <property type="project" value="UniProtKB-KW"/>
</dbReference>
<dbReference type="InterPro" id="IPR036849">
    <property type="entry name" value="Enolase-like_C_sf"/>
</dbReference>
<dbReference type="Pfam" id="PF13378">
    <property type="entry name" value="MR_MLE_C"/>
    <property type="match status" value="1"/>
</dbReference>
<feature type="domain" description="Mandelate racemase/muconate lactonizing enzyme C-terminal" evidence="2">
    <location>
        <begin position="164"/>
        <end position="273"/>
    </location>
</feature>
<sequence length="408" mass="44022">MKIVRLETLRPRARPSLIWVRVHTEDGLIGLGESWFGSDAIEADLHGRIAPLIVGEDASRIEALNRRMRPYVGFQGTSAETRALSAVDVALWDLAGQRAGMPLYQLLGGACRDEVRLYNTCAGPDYVSKSADVRPGNFGIGSSGIGGVDAGAERPRYEDLEAFLERPAELAGELLEMGISAMKIWPFDFAAGAGDGVDISTEDLARGLWPFEEIRRVHGNRMRLKVELHGLWSLSTARRICQVLAPLSPDWVEDPIWMDRVGELAELTDTGVPIAGGETLGGLGQLRDLIAVGRVHAPIVDVTWGGGVTFARKAAALAEAHGRPIAFHDCSGPVTLAVSTQLAMALPNVAEQEFTRAFYYGWYGDCVEGLPPIRDGYIRAAEGSGLGIKLAAAILEAEEQVVTVRVSQ</sequence>
<reference evidence="3 6" key="2">
    <citation type="submission" date="2019-07" db="EMBL/GenBank/DDBJ databases">
        <title>Whole genome shotgun sequence of Halomonas cupida NBRC 102219.</title>
        <authorList>
            <person name="Hosoyama A."/>
            <person name="Uohara A."/>
            <person name="Ohji S."/>
            <person name="Ichikawa N."/>
        </authorList>
    </citation>
    <scope>NUCLEOTIDE SEQUENCE [LARGE SCALE GENOMIC DNA]</scope>
    <source>
        <strain evidence="3 6">NBRC 102219</strain>
    </source>
</reference>
<gene>
    <name evidence="3" type="ORF">HCU01_14460</name>
    <name evidence="4" type="ORF">SAMN05660971_02029</name>
</gene>
<dbReference type="GO" id="GO:0009063">
    <property type="term" value="P:amino acid catabolic process"/>
    <property type="evidence" value="ECO:0007669"/>
    <property type="project" value="InterPro"/>
</dbReference>
<proteinExistence type="predicted"/>
<dbReference type="InterPro" id="IPR034593">
    <property type="entry name" value="DgoD-like"/>
</dbReference>
<dbReference type="InterPro" id="IPR018110">
    <property type="entry name" value="Mandel_Rmase/mucon_lact_enz_CS"/>
</dbReference>
<organism evidence="4 5">
    <name type="scientific">Halomonas cupida</name>
    <dbReference type="NCBI Taxonomy" id="44933"/>
    <lineage>
        <taxon>Bacteria</taxon>
        <taxon>Pseudomonadati</taxon>
        <taxon>Pseudomonadota</taxon>
        <taxon>Gammaproteobacteria</taxon>
        <taxon>Oceanospirillales</taxon>
        <taxon>Halomonadaceae</taxon>
        <taxon>Halomonas</taxon>
    </lineage>
</organism>
<reference evidence="4 5" key="1">
    <citation type="submission" date="2016-11" db="EMBL/GenBank/DDBJ databases">
        <authorList>
            <person name="Jaros S."/>
            <person name="Januszkiewicz K."/>
            <person name="Wedrychowicz H."/>
        </authorList>
    </citation>
    <scope>NUCLEOTIDE SEQUENCE [LARGE SCALE GENOMIC DNA]</scope>
    <source>
        <strain evidence="4 5">DSM 4740</strain>
    </source>
</reference>
<dbReference type="PROSITE" id="PS00908">
    <property type="entry name" value="MR_MLE_1"/>
    <property type="match status" value="1"/>
</dbReference>
<dbReference type="AlphaFoldDB" id="A0A1M7FCK1"/>
<evidence type="ECO:0000313" key="6">
    <source>
        <dbReference type="Proteomes" id="UP000321726"/>
    </source>
</evidence>
<dbReference type="RefSeq" id="WP_073435045.1">
    <property type="nucleotide sequence ID" value="NZ_BJXU01000043.1"/>
</dbReference>
<accession>A0A1M7FCK1</accession>
<dbReference type="SFLD" id="SFLDS00001">
    <property type="entry name" value="Enolase"/>
    <property type="match status" value="1"/>
</dbReference>
<keyword evidence="6" id="KW-1185">Reference proteome</keyword>
<evidence type="ECO:0000313" key="4">
    <source>
        <dbReference type="EMBL" id="SHM01726.1"/>
    </source>
</evidence>
<dbReference type="InterPro" id="IPR013341">
    <property type="entry name" value="Mandelate_racemase_N_dom"/>
</dbReference>
<dbReference type="STRING" id="44933.SAMN05660971_02029"/>
<evidence type="ECO:0000313" key="3">
    <source>
        <dbReference type="EMBL" id="GEN23497.1"/>
    </source>
</evidence>
<evidence type="ECO:0000259" key="2">
    <source>
        <dbReference type="SMART" id="SM00922"/>
    </source>
</evidence>
<protein>
    <submittedName>
        <fullName evidence="4">L-alanine-DL-glutamate epimerase</fullName>
    </submittedName>
    <submittedName>
        <fullName evidence="3">Mandelate racemase</fullName>
    </submittedName>
</protein>
<dbReference type="EMBL" id="BJXU01000043">
    <property type="protein sequence ID" value="GEN23497.1"/>
    <property type="molecule type" value="Genomic_DNA"/>
</dbReference>
<dbReference type="SFLD" id="SFLDG00179">
    <property type="entry name" value="mandelate_racemase"/>
    <property type="match status" value="1"/>
</dbReference>
<dbReference type="SMART" id="SM00922">
    <property type="entry name" value="MR_MLE"/>
    <property type="match status" value="1"/>
</dbReference>
<dbReference type="EMBL" id="FRCA01000004">
    <property type="protein sequence ID" value="SHM01726.1"/>
    <property type="molecule type" value="Genomic_DNA"/>
</dbReference>
<dbReference type="InterPro" id="IPR029017">
    <property type="entry name" value="Enolase-like_N"/>
</dbReference>
<dbReference type="Gene3D" id="3.20.20.120">
    <property type="entry name" value="Enolase-like C-terminal domain"/>
    <property type="match status" value="1"/>
</dbReference>
<keyword evidence="1" id="KW-0456">Lyase</keyword>
<dbReference type="SUPFAM" id="SSF54826">
    <property type="entry name" value="Enolase N-terminal domain-like"/>
    <property type="match status" value="1"/>
</dbReference>
<dbReference type="InterPro" id="IPR029065">
    <property type="entry name" value="Enolase_C-like"/>
</dbReference>
<dbReference type="PANTHER" id="PTHR48080:SF2">
    <property type="entry name" value="D-GALACTONATE DEHYDRATASE"/>
    <property type="match status" value="1"/>
</dbReference>
<dbReference type="CDD" id="cd03316">
    <property type="entry name" value="MR_like"/>
    <property type="match status" value="1"/>
</dbReference>
<dbReference type="SUPFAM" id="SSF51604">
    <property type="entry name" value="Enolase C-terminal domain-like"/>
    <property type="match status" value="1"/>
</dbReference>
<evidence type="ECO:0000313" key="5">
    <source>
        <dbReference type="Proteomes" id="UP000184123"/>
    </source>
</evidence>
<evidence type="ECO:0000256" key="1">
    <source>
        <dbReference type="ARBA" id="ARBA00023239"/>
    </source>
</evidence>